<dbReference type="EMBL" id="ASPP01025193">
    <property type="protein sequence ID" value="ETO08279.1"/>
    <property type="molecule type" value="Genomic_DNA"/>
</dbReference>
<accession>X6M2W6</accession>
<dbReference type="AlphaFoldDB" id="X6M2W6"/>
<feature type="region of interest" description="Disordered" evidence="1">
    <location>
        <begin position="102"/>
        <end position="138"/>
    </location>
</feature>
<evidence type="ECO:0000313" key="3">
    <source>
        <dbReference type="Proteomes" id="UP000023152"/>
    </source>
</evidence>
<keyword evidence="3" id="KW-1185">Reference proteome</keyword>
<evidence type="ECO:0000256" key="1">
    <source>
        <dbReference type="SAM" id="MobiDB-lite"/>
    </source>
</evidence>
<sequence length="313" mass="36237">MLRVFDMHTKDTTTIDLFHKGLNLTNWRRKNQSNSIISIVRRLSEGKLFGNQSPKSKPSKENVAQRSSTFFQTNIPVITEERFDNIVQTQGFLIENKSFASPQSKSNFENDASLESDESTDSQQLLLGSKNQTQTTSTTIVENNSIEIREIVKQDESNTSKNVNEKKLLFVLSECYQYFYFCKTYPFGHILKQWNVIRQTVSSEWNKDITDRKADSPQKLLSAQVEGPVIDDNTQKIHIISGSSHIHENNTNHKNKVSLLSELNKPWPHNFLIIGFLKKSEIPYFQLFICICRNSLCFKNETKYLNLFLHKLF</sequence>
<evidence type="ECO:0000313" key="2">
    <source>
        <dbReference type="EMBL" id="ETO08279.1"/>
    </source>
</evidence>
<gene>
    <name evidence="2" type="ORF">RFI_29108</name>
</gene>
<protein>
    <submittedName>
        <fullName evidence="2">Uncharacterized protein</fullName>
    </submittedName>
</protein>
<reference evidence="2 3" key="1">
    <citation type="journal article" date="2013" name="Curr. Biol.">
        <title>The Genome of the Foraminiferan Reticulomyxa filosa.</title>
        <authorList>
            <person name="Glockner G."/>
            <person name="Hulsmann N."/>
            <person name="Schleicher M."/>
            <person name="Noegel A.A."/>
            <person name="Eichinger L."/>
            <person name="Gallinger C."/>
            <person name="Pawlowski J."/>
            <person name="Sierra R."/>
            <person name="Euteneuer U."/>
            <person name="Pillet L."/>
            <person name="Moustafa A."/>
            <person name="Platzer M."/>
            <person name="Groth M."/>
            <person name="Szafranski K."/>
            <person name="Schliwa M."/>
        </authorList>
    </citation>
    <scope>NUCLEOTIDE SEQUENCE [LARGE SCALE GENOMIC DNA]</scope>
</reference>
<dbReference type="Proteomes" id="UP000023152">
    <property type="component" value="Unassembled WGS sequence"/>
</dbReference>
<name>X6M2W6_RETFI</name>
<proteinExistence type="predicted"/>
<feature type="compositionally biased region" description="Polar residues" evidence="1">
    <location>
        <begin position="121"/>
        <end position="138"/>
    </location>
</feature>
<organism evidence="2 3">
    <name type="scientific">Reticulomyxa filosa</name>
    <dbReference type="NCBI Taxonomy" id="46433"/>
    <lineage>
        <taxon>Eukaryota</taxon>
        <taxon>Sar</taxon>
        <taxon>Rhizaria</taxon>
        <taxon>Retaria</taxon>
        <taxon>Foraminifera</taxon>
        <taxon>Monothalamids</taxon>
        <taxon>Reticulomyxidae</taxon>
        <taxon>Reticulomyxa</taxon>
    </lineage>
</organism>
<comment type="caution">
    <text evidence="2">The sequence shown here is derived from an EMBL/GenBank/DDBJ whole genome shotgun (WGS) entry which is preliminary data.</text>
</comment>